<feature type="region of interest" description="Disordered" evidence="1">
    <location>
        <begin position="136"/>
        <end position="182"/>
    </location>
</feature>
<reference evidence="2" key="1">
    <citation type="submission" date="2019-02" db="EMBL/GenBank/DDBJ databases">
        <authorList>
            <person name="Pothier F.J."/>
        </authorList>
    </citation>
    <scope>NUCLEOTIDE SEQUENCE</scope>
    <source>
        <strain evidence="2">CI-1B</strain>
    </source>
</reference>
<organism evidence="2 3">
    <name type="scientific">Bradyrhizobium ivorense</name>
    <dbReference type="NCBI Taxonomy" id="2511166"/>
    <lineage>
        <taxon>Bacteria</taxon>
        <taxon>Pseudomonadati</taxon>
        <taxon>Pseudomonadota</taxon>
        <taxon>Alphaproteobacteria</taxon>
        <taxon>Hyphomicrobiales</taxon>
        <taxon>Nitrobacteraceae</taxon>
        <taxon>Bradyrhizobium</taxon>
    </lineage>
</organism>
<feature type="compositionally biased region" description="Basic residues" evidence="1">
    <location>
        <begin position="164"/>
        <end position="175"/>
    </location>
</feature>
<feature type="region of interest" description="Disordered" evidence="1">
    <location>
        <begin position="42"/>
        <end position="73"/>
    </location>
</feature>
<feature type="compositionally biased region" description="Low complexity" evidence="1">
    <location>
        <begin position="56"/>
        <end position="69"/>
    </location>
</feature>
<accession>A0A508U025</accession>
<sequence length="193" mass="21308">MDCFRLRQGYGEQVASLAMTWMEPRKNSITVILRCEPLRRASKDRRPPAGPCILRGSPSGASAPQGSHLQRQRRRLLRGDDGFGSGALSLHRVTGCGRGGAIHLAPLAGRGRIASSDAIRVRGSFRESAVTAFAEAAPHPDPLPVKNGERGKREKRLTSPSGNRRPRAARTRRHRPCWDRGSRRTANCCRCRR</sequence>
<evidence type="ECO:0000313" key="2">
    <source>
        <dbReference type="EMBL" id="VIO80265.1"/>
    </source>
</evidence>
<name>A0A508U025_9BRAD</name>
<protein>
    <submittedName>
        <fullName evidence="2">Uncharacterized protein</fullName>
    </submittedName>
</protein>
<evidence type="ECO:0000256" key="1">
    <source>
        <dbReference type="SAM" id="MobiDB-lite"/>
    </source>
</evidence>
<dbReference type="AlphaFoldDB" id="A0A508U025"/>
<proteinExistence type="predicted"/>
<keyword evidence="3" id="KW-1185">Reference proteome</keyword>
<dbReference type="EMBL" id="CAADFC020000035">
    <property type="protein sequence ID" value="VIO80265.1"/>
    <property type="molecule type" value="Genomic_DNA"/>
</dbReference>
<dbReference type="Proteomes" id="UP000328092">
    <property type="component" value="Unassembled WGS sequence"/>
</dbReference>
<comment type="caution">
    <text evidence="2">The sequence shown here is derived from an EMBL/GenBank/DDBJ whole genome shotgun (WGS) entry which is preliminary data.</text>
</comment>
<evidence type="ECO:0000313" key="3">
    <source>
        <dbReference type="Proteomes" id="UP000328092"/>
    </source>
</evidence>
<gene>
    <name evidence="2" type="ORF">CI1B_83460</name>
</gene>